<accession>A0AAW0GKY6</accession>
<evidence type="ECO:0000313" key="2">
    <source>
        <dbReference type="EMBL" id="KAK7694243.1"/>
    </source>
</evidence>
<protein>
    <submittedName>
        <fullName evidence="2">Uncharacterized protein</fullName>
    </submittedName>
</protein>
<evidence type="ECO:0000313" key="3">
    <source>
        <dbReference type="Proteomes" id="UP001385951"/>
    </source>
</evidence>
<reference evidence="2 3" key="1">
    <citation type="submission" date="2022-09" db="EMBL/GenBank/DDBJ databases">
        <authorList>
            <person name="Palmer J.M."/>
        </authorList>
    </citation>
    <scope>NUCLEOTIDE SEQUENCE [LARGE SCALE GENOMIC DNA]</scope>
    <source>
        <strain evidence="2 3">DSM 7382</strain>
    </source>
</reference>
<feature type="region of interest" description="Disordered" evidence="1">
    <location>
        <begin position="57"/>
        <end position="100"/>
    </location>
</feature>
<evidence type="ECO:0000256" key="1">
    <source>
        <dbReference type="SAM" id="MobiDB-lite"/>
    </source>
</evidence>
<dbReference type="EMBL" id="JASBNA010000002">
    <property type="protein sequence ID" value="KAK7694243.1"/>
    <property type="molecule type" value="Genomic_DNA"/>
</dbReference>
<dbReference type="AlphaFoldDB" id="A0AAW0GKY6"/>
<dbReference type="Proteomes" id="UP001385951">
    <property type="component" value="Unassembled WGS sequence"/>
</dbReference>
<feature type="compositionally biased region" description="Polar residues" evidence="1">
    <location>
        <begin position="1"/>
        <end position="11"/>
    </location>
</feature>
<feature type="compositionally biased region" description="Basic residues" evidence="1">
    <location>
        <begin position="89"/>
        <end position="100"/>
    </location>
</feature>
<feature type="region of interest" description="Disordered" evidence="1">
    <location>
        <begin position="1"/>
        <end position="29"/>
    </location>
</feature>
<keyword evidence="3" id="KW-1185">Reference proteome</keyword>
<comment type="caution">
    <text evidence="2">The sequence shown here is derived from an EMBL/GenBank/DDBJ whole genome shotgun (WGS) entry which is preliminary data.</text>
</comment>
<proteinExistence type="predicted"/>
<name>A0AAW0GKY6_9APHY</name>
<sequence>MPDPSQNQQDRPCSPPYLPLRTVATRPPIPGDLSSFELNQSLLLLHHDGGPIMLNDGTNVYESPPGYGEVQAQDRARSPPPARLEPQRRPGHKRAQTSNI</sequence>
<organism evidence="2 3">
    <name type="scientific">Cerrena zonata</name>
    <dbReference type="NCBI Taxonomy" id="2478898"/>
    <lineage>
        <taxon>Eukaryota</taxon>
        <taxon>Fungi</taxon>
        <taxon>Dikarya</taxon>
        <taxon>Basidiomycota</taxon>
        <taxon>Agaricomycotina</taxon>
        <taxon>Agaricomycetes</taxon>
        <taxon>Polyporales</taxon>
        <taxon>Cerrenaceae</taxon>
        <taxon>Cerrena</taxon>
    </lineage>
</organism>
<gene>
    <name evidence="2" type="ORF">QCA50_001423</name>
</gene>